<evidence type="ECO:0000313" key="1">
    <source>
        <dbReference type="EMBL" id="UOD49663.1"/>
    </source>
</evidence>
<sequence>MPKKSPRSSLSIATSHLIATVHASMSSTSRYEDRYWESEIGALVRKHLAAAEDDIIETALYQLTNKDPDEADELFEHVQAACQYTEFDLDGKPWQAILLTSACAIWTRYQLPQVKMTDAVLAQFLQGLKLTVLTPDVKIASVPQLLGIDEMPRSFSQTYDWLNKLANRAVGKRSALPKTITVEPNPALLVDTRHLVLAVAVPKGHAIFRWQADPTISHEDCLLAWTKHITPVLTNLLPGCQFHALLPQAYHSSIELSEQHMRLIAIISATEWLQSTLNLKSGELRATIAAVGEHGVQEYRVGYHRGRERDVIYGTIWPLFDNPESIENGSIVDAVDEIAAILKDCGVDHIKRIPGVLLPETCEDCGAPLFPNPDGELVHVDLPQEAFDAPQRFH</sequence>
<keyword evidence="2" id="KW-1185">Reference proteome</keyword>
<dbReference type="RefSeq" id="WP_243477896.1">
    <property type="nucleotide sequence ID" value="NZ_CP063982.1"/>
</dbReference>
<proteinExistence type="predicted"/>
<evidence type="ECO:0000313" key="2">
    <source>
        <dbReference type="Proteomes" id="UP000831607"/>
    </source>
</evidence>
<dbReference type="InterPro" id="IPR021292">
    <property type="entry name" value="DUF2863"/>
</dbReference>
<protein>
    <submittedName>
        <fullName evidence="1">DUF2863 family protein</fullName>
    </submittedName>
</protein>
<gene>
    <name evidence="1" type="ORF">DHf2319_09330</name>
</gene>
<organism evidence="1 2">
    <name type="scientific">Orrella daihaiensis</name>
    <dbReference type="NCBI Taxonomy" id="2782176"/>
    <lineage>
        <taxon>Bacteria</taxon>
        <taxon>Pseudomonadati</taxon>
        <taxon>Pseudomonadota</taxon>
        <taxon>Betaproteobacteria</taxon>
        <taxon>Burkholderiales</taxon>
        <taxon>Alcaligenaceae</taxon>
        <taxon>Orrella</taxon>
    </lineage>
</organism>
<dbReference type="EMBL" id="CP063982">
    <property type="protein sequence ID" value="UOD49663.1"/>
    <property type="molecule type" value="Genomic_DNA"/>
</dbReference>
<dbReference type="Proteomes" id="UP000831607">
    <property type="component" value="Chromosome"/>
</dbReference>
<dbReference type="Pfam" id="PF11062">
    <property type="entry name" value="DUF2863"/>
    <property type="match status" value="1"/>
</dbReference>
<accession>A0ABY4AH96</accession>
<name>A0ABY4AH96_9BURK</name>
<reference evidence="1 2" key="1">
    <citation type="submission" date="2020-11" db="EMBL/GenBank/DDBJ databases">
        <title>Algicoccus daihaiensis sp.nov., isolated from Daihai Lake in Inner Mongolia.</title>
        <authorList>
            <person name="Kai J."/>
        </authorList>
    </citation>
    <scope>NUCLEOTIDE SEQUENCE [LARGE SCALE GENOMIC DNA]</scope>
    <source>
        <strain evidence="2">f23</strain>
    </source>
</reference>